<dbReference type="GO" id="GO:0005874">
    <property type="term" value="C:microtubule"/>
    <property type="evidence" value="ECO:0007669"/>
    <property type="project" value="UniProtKB-KW"/>
</dbReference>
<dbReference type="Gene3D" id="3.20.180.20">
    <property type="entry name" value="Dynein heavy chain, N-terminal domain 2"/>
    <property type="match status" value="1"/>
</dbReference>
<dbReference type="InterPro" id="IPR041228">
    <property type="entry name" value="Dynein_C"/>
</dbReference>
<dbReference type="FunFam" id="3.40.50.300:FF:001080">
    <property type="entry name" value="Dynein, axonemal, heavy chain 5"/>
    <property type="match status" value="1"/>
</dbReference>
<keyword evidence="14" id="KW-0863">Zinc-finger</keyword>
<dbReference type="eggNOG" id="KOG3595">
    <property type="taxonomic scope" value="Eukaryota"/>
</dbReference>
<keyword evidence="4" id="KW-0493">Microtubule</keyword>
<dbReference type="GO" id="GO:0005524">
    <property type="term" value="F:ATP binding"/>
    <property type="evidence" value="ECO:0007669"/>
    <property type="project" value="UniProtKB-KW"/>
</dbReference>
<dbReference type="InterPro" id="IPR041589">
    <property type="entry name" value="DNAH3_AAA_lid_1"/>
</dbReference>
<keyword evidence="5" id="KW-0677">Repeat</keyword>
<dbReference type="FunFam" id="1.10.8.1220:FF:000001">
    <property type="entry name" value="Dynein axonemal heavy chain 5"/>
    <property type="match status" value="1"/>
</dbReference>
<evidence type="ECO:0000256" key="10">
    <source>
        <dbReference type="ARBA" id="ARBA00023069"/>
    </source>
</evidence>
<keyword evidence="12" id="KW-0206">Cytoskeleton</keyword>
<evidence type="ECO:0000256" key="4">
    <source>
        <dbReference type="ARBA" id="ARBA00022701"/>
    </source>
</evidence>
<dbReference type="InterPro" id="IPR042219">
    <property type="entry name" value="AAA_lid_11_sf"/>
</dbReference>
<dbReference type="Pfam" id="PF17857">
    <property type="entry name" value="AAA_lid_1"/>
    <property type="match status" value="1"/>
</dbReference>
<dbReference type="InterPro" id="IPR041466">
    <property type="entry name" value="Dynein_AAA5_ext"/>
</dbReference>
<dbReference type="Gene3D" id="3.10.490.20">
    <property type="match status" value="1"/>
</dbReference>
<keyword evidence="6" id="KW-0547">Nucleotide-binding</keyword>
<dbReference type="InterPro" id="IPR035706">
    <property type="entry name" value="AAA_9"/>
</dbReference>
<evidence type="ECO:0000256" key="9">
    <source>
        <dbReference type="ARBA" id="ARBA00023054"/>
    </source>
</evidence>
<feature type="coiled-coil region" evidence="15">
    <location>
        <begin position="3786"/>
        <end position="3859"/>
    </location>
</feature>
<accession>A0A0S4MM42</accession>
<dbReference type="GO" id="GO:0008569">
    <property type="term" value="F:minus-end-directed microtubule motor activity"/>
    <property type="evidence" value="ECO:0007669"/>
    <property type="project" value="InterPro"/>
</dbReference>
<dbReference type="GO" id="GO:0005858">
    <property type="term" value="C:axonemal dynein complex"/>
    <property type="evidence" value="ECO:0007669"/>
    <property type="project" value="TreeGrafter"/>
</dbReference>
<evidence type="ECO:0000256" key="1">
    <source>
        <dbReference type="ARBA" id="ARBA00004430"/>
    </source>
</evidence>
<dbReference type="STRING" id="6211.A0A0S4MM42"/>
<dbReference type="Gene3D" id="1.20.140.100">
    <property type="entry name" value="Dynein heavy chain, N-terminal domain 2"/>
    <property type="match status" value="1"/>
</dbReference>
<dbReference type="SUPFAM" id="SSF52540">
    <property type="entry name" value="P-loop containing nucleoside triphosphate hydrolases"/>
    <property type="match status" value="4"/>
</dbReference>
<dbReference type="Pfam" id="PF08385">
    <property type="entry name" value="DHC_N1"/>
    <property type="match status" value="1"/>
</dbReference>
<dbReference type="Pfam" id="PF12775">
    <property type="entry name" value="AAA_7"/>
    <property type="match status" value="1"/>
</dbReference>
<dbReference type="Pfam" id="PF17852">
    <property type="entry name" value="Dynein_AAA_lid"/>
    <property type="match status" value="1"/>
</dbReference>
<keyword evidence="19" id="KW-1185">Reference proteome</keyword>
<dbReference type="InterPro" id="IPR042228">
    <property type="entry name" value="Dynein_linker_3"/>
</dbReference>
<dbReference type="Pfam" id="PF18199">
    <property type="entry name" value="Dynein_C"/>
    <property type="match status" value="2"/>
</dbReference>
<dbReference type="Gene3D" id="1.10.472.130">
    <property type="match status" value="1"/>
</dbReference>
<keyword evidence="7" id="KW-0067">ATP-binding</keyword>
<evidence type="ECO:0000256" key="2">
    <source>
        <dbReference type="ARBA" id="ARBA00008887"/>
    </source>
</evidence>
<dbReference type="InterPro" id="IPR043157">
    <property type="entry name" value="Dynein_AAA1S"/>
</dbReference>
<comment type="similarity">
    <text evidence="2">Belongs to the dynein heavy chain family.</text>
</comment>
<dbReference type="InterPro" id="IPR042222">
    <property type="entry name" value="Dynein_2_N"/>
</dbReference>
<dbReference type="InterPro" id="IPR013602">
    <property type="entry name" value="Dynein_heavy_linker"/>
</dbReference>
<dbReference type="Gene3D" id="1.20.920.30">
    <property type="match status" value="1"/>
</dbReference>
<dbReference type="Pfam" id="PF18198">
    <property type="entry name" value="AAA_lid_11"/>
    <property type="match status" value="1"/>
</dbReference>
<feature type="compositionally biased region" description="Polar residues" evidence="16">
    <location>
        <begin position="1581"/>
        <end position="1601"/>
    </location>
</feature>
<evidence type="ECO:0000256" key="12">
    <source>
        <dbReference type="ARBA" id="ARBA00023212"/>
    </source>
</evidence>
<evidence type="ECO:0000256" key="15">
    <source>
        <dbReference type="SAM" id="Coils"/>
    </source>
</evidence>
<dbReference type="Pfam" id="PF12777">
    <property type="entry name" value="MT"/>
    <property type="match status" value="1"/>
</dbReference>
<dbReference type="Pfam" id="PF08393">
    <property type="entry name" value="DHC_N2"/>
    <property type="match status" value="1"/>
</dbReference>
<keyword evidence="9 15" id="KW-0175">Coiled coil</keyword>
<dbReference type="GO" id="GO:0051959">
    <property type="term" value="F:dynein light intermediate chain binding"/>
    <property type="evidence" value="ECO:0007669"/>
    <property type="project" value="InterPro"/>
</dbReference>
<dbReference type="Gene3D" id="3.40.50.300">
    <property type="entry name" value="P-loop containing nucleotide triphosphate hydrolases"/>
    <property type="match status" value="5"/>
</dbReference>
<dbReference type="EMBL" id="LN902845">
    <property type="protein sequence ID" value="CUT99108.1"/>
    <property type="molecule type" value="Genomic_DNA"/>
</dbReference>
<protein>
    <submittedName>
        <fullName evidence="18">Dynein heavy chain</fullName>
    </submittedName>
</protein>
<dbReference type="FunFam" id="3.40.50.300:FF:000049">
    <property type="entry name" value="Dynein, axonemal, heavy chain 5"/>
    <property type="match status" value="1"/>
</dbReference>
<keyword evidence="13" id="KW-0966">Cell projection</keyword>
<dbReference type="Gene3D" id="1.10.8.710">
    <property type="match status" value="1"/>
</dbReference>
<feature type="coiled-coil region" evidence="15">
    <location>
        <begin position="4007"/>
        <end position="4055"/>
    </location>
</feature>
<evidence type="ECO:0000256" key="8">
    <source>
        <dbReference type="ARBA" id="ARBA00023017"/>
    </source>
</evidence>
<dbReference type="Gene3D" id="1.10.8.720">
    <property type="entry name" value="Region D6 of dynein motor"/>
    <property type="match status" value="1"/>
</dbReference>
<dbReference type="Proteomes" id="UP000017246">
    <property type="component" value="Unassembled WGS sequence"/>
</dbReference>
<dbReference type="GO" id="GO:0045505">
    <property type="term" value="F:dynein intermediate chain binding"/>
    <property type="evidence" value="ECO:0007669"/>
    <property type="project" value="InterPro"/>
</dbReference>
<evidence type="ECO:0000256" key="14">
    <source>
        <dbReference type="PROSITE-ProRule" id="PRU00042"/>
    </source>
</evidence>
<feature type="region of interest" description="Disordered" evidence="16">
    <location>
        <begin position="4703"/>
        <end position="4733"/>
    </location>
</feature>
<organism evidence="18 19">
    <name type="scientific">Echinococcus multilocularis</name>
    <name type="common">Fox tapeworm</name>
    <dbReference type="NCBI Taxonomy" id="6211"/>
    <lineage>
        <taxon>Eukaryota</taxon>
        <taxon>Metazoa</taxon>
        <taxon>Spiralia</taxon>
        <taxon>Lophotrochozoa</taxon>
        <taxon>Platyhelminthes</taxon>
        <taxon>Cestoda</taxon>
        <taxon>Eucestoda</taxon>
        <taxon>Cyclophyllidea</taxon>
        <taxon>Taeniidae</taxon>
        <taxon>Echinococcus</taxon>
    </lineage>
</organism>
<dbReference type="InterPro" id="IPR024743">
    <property type="entry name" value="Dynein_HC_stalk"/>
</dbReference>
<reference evidence="18" key="1">
    <citation type="journal article" date="2013" name="Nature">
        <title>The genomes of four tapeworm species reveal adaptations to parasitism.</title>
        <authorList>
            <person name="Tsai I.J."/>
            <person name="Zarowiecki M."/>
            <person name="Holroyd N."/>
            <person name="Garciarrubio A."/>
            <person name="Sanchez-Flores A."/>
            <person name="Brooks K.L."/>
            <person name="Tracey A."/>
            <person name="Bobes R.J."/>
            <person name="Fragoso G."/>
            <person name="Sciutto E."/>
            <person name="Aslett M."/>
            <person name="Beasley H."/>
            <person name="Bennett H.M."/>
            <person name="Cai J."/>
            <person name="Camicia F."/>
            <person name="Clark R."/>
            <person name="Cucher M."/>
            <person name="De Silva N."/>
            <person name="Day T.A."/>
            <person name="Deplazes P."/>
            <person name="Estrada K."/>
            <person name="Fernandez C."/>
            <person name="Holland P.W."/>
            <person name="Hou J."/>
            <person name="Hu S."/>
            <person name="Huckvale T."/>
            <person name="Hung S.S."/>
            <person name="Kamenetzky L."/>
            <person name="Keane J.A."/>
            <person name="Kiss F."/>
            <person name="Koziol U."/>
            <person name="Lambert O."/>
            <person name="Liu K."/>
            <person name="Luo X."/>
            <person name="Luo Y."/>
            <person name="Macchiaroli N."/>
            <person name="Nichol S."/>
            <person name="Paps J."/>
            <person name="Parkinson J."/>
            <person name="Pouchkina-Stantcheva N."/>
            <person name="Riddiford N."/>
            <person name="Rosenzvit M."/>
            <person name="Salinas G."/>
            <person name="Wasmuth J.D."/>
            <person name="Zamanian M."/>
            <person name="Zheng Y."/>
            <person name="Cai X."/>
            <person name="Soberon X."/>
            <person name="Olson P.D."/>
            <person name="Laclette J.P."/>
            <person name="Brehm K."/>
            <person name="Berriman M."/>
            <person name="Garciarrubio A."/>
            <person name="Bobes R.J."/>
            <person name="Fragoso G."/>
            <person name="Sanchez-Flores A."/>
            <person name="Estrada K."/>
            <person name="Cevallos M.A."/>
            <person name="Morett E."/>
            <person name="Gonzalez V."/>
            <person name="Portillo T."/>
            <person name="Ochoa-Leyva A."/>
            <person name="Jose M.V."/>
            <person name="Sciutto E."/>
            <person name="Landa A."/>
            <person name="Jimenez L."/>
            <person name="Valdes V."/>
            <person name="Carrero J.C."/>
            <person name="Larralde C."/>
            <person name="Morales-Montor J."/>
            <person name="Limon-Lason J."/>
            <person name="Soberon X."/>
            <person name="Laclette J.P."/>
        </authorList>
    </citation>
    <scope>NUCLEOTIDE SEQUENCE [LARGE SCALE GENOMIC DNA]</scope>
</reference>
<evidence type="ECO:0000256" key="7">
    <source>
        <dbReference type="ARBA" id="ARBA00022840"/>
    </source>
</evidence>
<feature type="domain" description="C2H2-type" evidence="17">
    <location>
        <begin position="281"/>
        <end position="309"/>
    </location>
</feature>
<feature type="region of interest" description="Disordered" evidence="16">
    <location>
        <begin position="1572"/>
        <end position="1609"/>
    </location>
</feature>
<dbReference type="Pfam" id="PF12780">
    <property type="entry name" value="AAA_8"/>
    <property type="match status" value="1"/>
</dbReference>
<dbReference type="InterPro" id="IPR027417">
    <property type="entry name" value="P-loop_NTPase"/>
</dbReference>
<dbReference type="Pfam" id="PF03028">
    <property type="entry name" value="Dynein_heavy"/>
    <property type="match status" value="1"/>
</dbReference>
<dbReference type="InterPro" id="IPR004273">
    <property type="entry name" value="Dynein_heavy_D6_P-loop"/>
</dbReference>
<evidence type="ECO:0000256" key="16">
    <source>
        <dbReference type="SAM" id="MobiDB-lite"/>
    </source>
</evidence>
<evidence type="ECO:0000256" key="13">
    <source>
        <dbReference type="ARBA" id="ARBA00023273"/>
    </source>
</evidence>
<dbReference type="Gene3D" id="1.20.1270.280">
    <property type="match status" value="1"/>
</dbReference>
<dbReference type="FunFam" id="1.20.140.100:FF:000003">
    <property type="entry name" value="Dynein, axonemal, heavy chain 5"/>
    <property type="match status" value="1"/>
</dbReference>
<dbReference type="GO" id="GO:0007018">
    <property type="term" value="P:microtubule-based movement"/>
    <property type="evidence" value="ECO:0007669"/>
    <property type="project" value="InterPro"/>
</dbReference>
<dbReference type="InterPro" id="IPR024317">
    <property type="entry name" value="Dynein_heavy_chain_D4_dom"/>
</dbReference>
<feature type="compositionally biased region" description="Basic and acidic residues" evidence="16">
    <location>
        <begin position="4703"/>
        <end position="4715"/>
    </location>
</feature>
<feature type="region of interest" description="Disordered" evidence="16">
    <location>
        <begin position="30"/>
        <end position="60"/>
    </location>
</feature>
<dbReference type="Pfam" id="PF12781">
    <property type="entry name" value="AAA_9"/>
    <property type="match status" value="1"/>
</dbReference>
<keyword evidence="11" id="KW-0505">Motor protein</keyword>
<sequence>MIAAVTADNAVGGTQEGECCAMASVRCGERSELSPPRSEQKLSSGVLERDADADSSVATDAGTNDCADALRLLLTQASPRCPDYIGSRRMDDSGVEHVAPALDVAFPVMHAYNLQLTDTIAVQLGEVDGAKQESRDLLRPSVRLLCSIGRSLVAEQYRRQMPERIRLRGVKAPKMSEEARREEREYLHQTLPPTGVAVASLRWRAKDLGGVYACTCVKAGCSFQPDSFLTLCRHVEEGHYRLRRLRQLPEKSWHCSRSPSVYYPINPANTRGLGSHGKNFYLCGSCGVYFSTVKATQAHYSRSHAERRFCSSETCVWVSCPFCEDSVERESSRLPVCRLQLRSRPMEVMWNEMRQCLQGDPARVTSAHVLASLLLFPNTQSPLCFTTSMARGIWWRSEGRCEGLKERVVNAVSAIRGVLRFTGKKRYRRVVEEAYDVQDLAAPGWPVGSTDALDSITPVYECLVDYILRILGIPRRVTLRALLNPENMSVCSNFLQAKDPPSAALIVGIQSLNDRPLDPSMVASFQIKFTNAATFPQKVEGILFLDIGLKEGPITEQNFKSRVLIMRRLYPVSNMYSWLFQMIKAFFVPAMQAQEANMGKMTHQTKQSFIFAVYEYLEALETNDACAKEKFKLAPCRDIDIEVLQDSHRVQEAARNLKDLGLLEECVCHWMRQVSLEVQEIDMIREEVFNSGPRTEMRFWRQRATRYNLIMKEMNAPLVKKTLTVLKEASSNTLSTWKELDDRVVAIHCEALKNAKFLQVIIQRCNPLYRYEINEMKKEVGNLMHCLQCLYSYSPHYRSFAHMSILFVKITNQMIISCRGYIVDSNRGPMWSQNLDQLTERLKDCIELKKAYQNAYYKVQKNTRDDQKVMKFSEAQIFGDFNAFVTRVEAILHIIEGIKKFAVLRNVPFDGRGKLVEHFEKIYDFITSRSYDFLDLENTQFVEDFEQFGSEMKILQENLQAAYNAQCNHSPTVLMNLRQASKLKRAQLPILDQESRYRRLITQLRSEFDEISDIYTRDADNPPIQRNFPPYSGRIAWARNYYLRLAEPMLLLYSQSPSVCNSREGQRTICQFNRISEALVAYEITVFQAWKKSASLRFHSILDQLSGLHASILTVQKTSTQVTYMANFDENIRMLLREITCLDHLGCPIPTLGKELHRRALFLKKRLDKVQNMLRYKNRVEQMIPPNLEKLFVVRIHRINEALAPGLYIHDWYSSLFDNWIANCESVISGLERTVKGAQDILDYRIEPTLAAMGRCKFVRFPDQPETHPYELPSGRGNPTVLTIASSTITSTVTSANVTSSSASSVSARASASVGFHLQSRREPSVGWSLGEFIRTTVEQANNAAALLQQLSQIVFEAAEAYATTALADFDAFVKLFGERFRKEGPEISSSVYAEEASEIHFTSPSTIDAKKVDNETSMQQEAKKIIMQTASAVDEMIHNFGQFAVEAVIKSVRGSLDDLWRIFGSRECLGLLKDVEMGTKTRAGHLKPTATVRCEVVLHGDHLNLRPSLEEIQAGLKNCIKAILSSTKNIGKWSEVGRARNSVLAKIGNKKKKAGATYAETANEFPSFTEASGIRDRGSRNSLRFSGTQASPNTTVSPRTLSDRSPIRASSRSLYGGRLSAVHGSSVQTNEQDVNCYTDVRHDKEIYKLQSLLLTWINSTKKVSFLPGGQILELESVTSPFQDFLYLWTTSPLERLQEFLNEHSMPTIAELEEVCAKLYEVEKSLINLYDIYYIGPLEIHINGFKYLALRRLKEHQQVFVDLCVERLIYPVFADMAQIEATDRIISKPPKTIADISTVMEAISSFGGIEIAVEMRIMVAEEAQQMLGKYRAPLSMEIVDRIEAVRWIFYRVKDRLGRVMNELLTVESEYREDLRQRAIVMKDEIDDFIEAFNQKGPREPNISQTEAMDRQVIFRNNYERLMMKAEEILRGQRLFGLPEMSLANLRAVGKQMEMLQRIYSLYGDVYCVVNQVRETPWREANFQEIEYELLELQTRCRKLPSVLKSSTLYSDLETTLSTLVGKMPILQMFRNPAVKSRHWAVISQITGQPNIDPEADSMLSAKVIIDLPIGPGDGAKRVAVEDVCIGATREKEIEVKLQRVAQDWEEQEFILTTFKNRGELLLKGSRIAEIQSVLEDSLMTLTSLSNSRFNKPFKDQIAKWVNNLTTVNEVLDYWVKVQSLWVYLEAIFVGGDIGRQLPKEARRFLTADKSWVKIIDRARETPSVVACCTSDTTLLELLPRMLEQLEICQRSLSGYLESKRLLFPRFFFVSDPVLLEILGQASTPEAIQPHLLAIFDSIHHLHFAEESARISAAYSALNEELTLNPQLRCEGPVEMWLMKLLMTVKYSLLDRIRMAHIRLMDVELNLQQILDEQICQMAILSIQMVWTQDATMALNESRENPKIMTDISQRFTTLLEMLISRTTANLSPRERTKYETLITIHLHQKDVFDDIVQQSIHSSDDFDWLKQTRVYFMDETTMCVVSITNVNFEYQYEFLGCTERLVITPLTDRCYITLAQALNMCYGGAPAGPAGTGKTETVKDMGRCLGQYVVVFNCSDQMDFRGLGRLFKGLAQSGAWGCFDEFNRIELPVLSVAAQQIAIVLFAKRDQKDDFVFPDGDLIKLNPEFGIFITMNPGYAGRQELPENLKMNFRTVAMMVPDRLIIIRVRMASCGFIDNLTLAKKFFNLYNLCEEQLSNQVHYDFGLRNILSVLRTLGAVRRSCPEEGENKIVMRVLRDMNLSKLVDQDEALFLSILRDFFPGVNLGRNRKDPEIGETLEHNAEEMNLIAHKPWVLKVLQLYETQKVRHGLMILGPSGSGKTKCVEVLLRTLSEVDEVRREVRMNPKAITTSQMFGRLDIATNDWTDGIFSTLWRRTTRMKPKEHCWLVLDGPVDAIWIENLNSVLDDNMTLTLANGDRIPMAPKCKILFEVDNVDNASPATISRNGMVFISSSTINWEPLIKTWINSRFKPQRARLTELATAIFPPIIKFVTREAQVNMPFLEAFYVAQFRTIFNAVSTPEASEPMLLEMYFLFALTWSFGALLERSDRAKFDEFLRNTEVFGRLFMPPPTIRGKAVTIFDYRVDHQHGRWDYWGSSVPSYDYPKRGYVEFERVLVPNQDNVITEFLVQNVCKTGRSVLLFGEPGTAKTAIINKYMQSLSEDTDIARNCNFSSSTTPFSFQTSMETFVDKRVGFTFGPPLGKKLTIFIDDISMPVVNEWGDQVANEIVRQTMECGGFYSLRKPGEFITIVDVQFTAAMVTPGGGRNDIPMRLKRQFCLFNCSLPSDASIDTIFTTIAVGHFSMDRGFTREVQELAITLVPLTRRIWASVKAKMLPTPQNFHYIFNLRDLSRIWRGITFATSEVIQTREYLILLWRNELTRVLSDKLTSAEDKSWFTDNLHQQTMGFFGEGMNSVLTQKVSFCDFMRLDEESDELKSHESSSESLLVPAKHYEPVFEIEALRQRLMQYLETMNSENHGAPLKVVFFNQIIGHIVRACRALRSDRGNLLMIGVGGSGKATTIKLATYVCGYRLFTINTRRHFSCDSLNGLFMLRNAEVRAYAYTMTNLLEDIKLIYRRAGMEGKGIVFQFNDTNVKDEIFLDHINNILMGGMVETYFNREELEEAGNSIITIYRRENPHQSCEGHQLTDFFLSRARRHMHIALLFSPIAERFRARALAFPGLVAGCTIDWFDAWPRDALVACAERVLQEPSALAPTLANRSVCAACVDVVADIHLYIDRLCTSYARITRRINRVTPKTFFHFLHACKTIYSRKFTELTEIAHRMDTGVRRLQEARESITFLKTELAVAEEDLKEANYLAEQVLQRVLQEAETAADAKSRVEVLKQRCEGIVQSMEIDREEAQKKLVAAQPALREAEEALNTIKVGDIATVRKLQKPPNLIMRIMDCVNILFYRPMVPIQVDPEKPQFFTPSWAESIRFLSNQNFLTLLINYPMHILTEEMIDLIEPYTNAPDYNPQSARKTCGNVAGLLQWTLAMVKYFFVSKVVVPLQDSLKKSEQLLERAQGQLIEVEAELEEKAVVLNKVQAEYEVAMRRKQKLKDEADLCIRRMDTANQLIDGLSGEASRWSETSRYHRQEIVLLTGNAIALAVFLTYMGGFNQAVRFSALKYCVRLLKKYGVPQSERLDCVKALASPTTVNEWNVQGLPLDELSIQNAVIATARLRYPLLIDPQGQGKKWLTNLYAGRVIVTSVSSKKFKTDVEEALNTGKNLIVEGIMEAIDSGLDRLITQSFYTVGTTLQVKIWDFETTVDPKFQLFLTTQLANPVFTPELLANAALIDFSVTVKGLEDQLLAHVVSVEREKLESLRIELLNSTMENKKRIESLQTNLLYRLANTKGSLVDDQDLLEVLKSTKTTSEGVMEQLAKSKEAEAEIQAAREEYRPVAERGALIFFLLEDMAKVNRMYETGLSQFLVLFNESLMNSEESSVTQKRIHKIVKYMTKCMWRFYTRGYYKKDFVMFTLSLAMRIELKMKNIYKDEVEVFLKGGSALSLLTCPPKPAKWIADDVWLNINALSRLPAFTSLVDQVIGSERRWRRWHELEAPEESVFPLNYDTDLSTFGRLLFIRTWCPDRLVHQARKYISETLGHRFAEEPLLNVEEIYADSTPKTPIINLLTVGADPTLLIEQLARRMQTELHFISMGQGQEIHARQYIAQAMRQGSWVLLQNCHLCLDYINELSTLLAGVRVESEAYHRVPTDPHSRTDSPDESLMDQHTPLPNISHTDSKKLVTSDQFRLWITTEEHSRFPINFLQMSVKFINQPPEGLRSGLIKTFSDISQDLLDSCISMHWKVVLYSLAFLYRTLEGRRKFTPMGWSVPYEFNLADYSASVEFMRSHIDEIEVMKRNVRSSGIDWKCVRYLLSEIQFGGRITDPEDTVIMVTLTKQMFKERMFQPEYELAPGYIIPHLSTVNQYLGYIHSLPSQESPESIHLHPNAEIAYSTQFTESMIASIQAITDLEVIQDIEWAADIYKASDTTTGPTKEIQVREICKSMLSTIPPPYSPFTLPERLKTLGSLKPVVIFLRQEIDLISKILKVTKRVLSNLVDAIDGKVVLNENLRDAMDSIYLSKVPAIWLRISWEASTLGFWFTELKERNDQLHSWLSAGAPHSFWFPGFFNPMGLLTALRQEVSRAHAGWSIEFIRLEITVTKRLYEDVTEAPREGLYIHGLFLQAASWDRRSSRIIEPRPKQLFDPVPVIHVTTRYEHTPEEMRFQQQKVIDENAVLLIQQNNSSIVHRPGSRLAQQEAPNTSIEKLDIPVYKKARRTTKNFITRFTIPCSKTADHWKMRGVALLCDAR</sequence>
<keyword evidence="3" id="KW-0963">Cytoplasm</keyword>
<dbReference type="OMA" id="HINNILM"/>
<dbReference type="Pfam" id="PF12774">
    <property type="entry name" value="AAA_6"/>
    <property type="match status" value="1"/>
</dbReference>
<evidence type="ECO:0000313" key="19">
    <source>
        <dbReference type="Proteomes" id="UP000017246"/>
    </source>
</evidence>
<dbReference type="InterPro" id="IPR043160">
    <property type="entry name" value="Dynein_C_barrel"/>
</dbReference>
<keyword evidence="14" id="KW-0479">Metal-binding</keyword>
<dbReference type="FunFam" id="3.20.180.20:FF:000001">
    <property type="entry name" value="Dynein axonemal heavy chain 5"/>
    <property type="match status" value="1"/>
</dbReference>
<dbReference type="InterPro" id="IPR013594">
    <property type="entry name" value="Dynein_heavy_tail"/>
</dbReference>
<evidence type="ECO:0000259" key="17">
    <source>
        <dbReference type="PROSITE" id="PS50157"/>
    </source>
</evidence>
<evidence type="ECO:0000256" key="11">
    <source>
        <dbReference type="ARBA" id="ARBA00023175"/>
    </source>
</evidence>
<comment type="subcellular location">
    <subcellularLocation>
        <location evidence="1">Cytoplasm</location>
        <location evidence="1">Cytoskeleton</location>
        <location evidence="1">Cilium axoneme</location>
    </subcellularLocation>
</comment>
<dbReference type="InterPro" id="IPR003593">
    <property type="entry name" value="AAA+_ATPase"/>
</dbReference>
<evidence type="ECO:0000256" key="6">
    <source>
        <dbReference type="ARBA" id="ARBA00022741"/>
    </source>
</evidence>
<keyword evidence="14" id="KW-0862">Zinc</keyword>
<dbReference type="GO" id="GO:0008270">
    <property type="term" value="F:zinc ion binding"/>
    <property type="evidence" value="ECO:0007669"/>
    <property type="project" value="UniProtKB-KW"/>
</dbReference>
<reference evidence="18" key="2">
    <citation type="submission" date="2015-11" db="EMBL/GenBank/DDBJ databases">
        <authorList>
            <person name="Zhang Y."/>
            <person name="Guo Z."/>
        </authorList>
    </citation>
    <scope>NUCLEOTIDE SEQUENCE</scope>
</reference>
<dbReference type="Gene3D" id="1.10.8.1220">
    <property type="match status" value="1"/>
</dbReference>
<name>A0A0S4MM42_ECHMU</name>
<keyword evidence="8" id="KW-0243">Dynein</keyword>
<dbReference type="PANTHER" id="PTHR46532">
    <property type="entry name" value="MALE FERTILITY FACTOR KL5"/>
    <property type="match status" value="1"/>
</dbReference>
<dbReference type="OrthoDB" id="286107at2759"/>
<dbReference type="PROSITE" id="PS00028">
    <property type="entry name" value="ZINC_FINGER_C2H2_1"/>
    <property type="match status" value="1"/>
</dbReference>
<dbReference type="Gene3D" id="1.20.920.20">
    <property type="match status" value="1"/>
</dbReference>
<dbReference type="Gene3D" id="1.20.58.1120">
    <property type="match status" value="1"/>
</dbReference>
<dbReference type="InterPro" id="IPR013087">
    <property type="entry name" value="Znf_C2H2_type"/>
</dbReference>
<proteinExistence type="inferred from homology"/>
<dbReference type="InterPro" id="IPR041658">
    <property type="entry name" value="AAA_lid_11"/>
</dbReference>
<dbReference type="FunFam" id="3.40.50.300:FF:000044">
    <property type="entry name" value="Dynein heavy chain 5, axonemal"/>
    <property type="match status" value="1"/>
</dbReference>
<dbReference type="SMART" id="SM00382">
    <property type="entry name" value="AAA"/>
    <property type="match status" value="4"/>
</dbReference>
<dbReference type="PANTHER" id="PTHR46532:SF4">
    <property type="entry name" value="AAA+ ATPASE DOMAIN-CONTAINING PROTEIN"/>
    <property type="match status" value="1"/>
</dbReference>
<keyword evidence="10" id="KW-0969">Cilium</keyword>
<evidence type="ECO:0000256" key="5">
    <source>
        <dbReference type="ARBA" id="ARBA00022737"/>
    </source>
</evidence>
<dbReference type="InterPro" id="IPR026983">
    <property type="entry name" value="DHC"/>
</dbReference>
<dbReference type="GO" id="GO:0097729">
    <property type="term" value="C:9+2 motile cilium"/>
    <property type="evidence" value="ECO:0007669"/>
    <property type="project" value="UniProtKB-ARBA"/>
</dbReference>
<evidence type="ECO:0000313" key="18">
    <source>
        <dbReference type="EMBL" id="CUT99108.1"/>
    </source>
</evidence>
<dbReference type="FunFam" id="1.10.8.710:FF:000003">
    <property type="entry name" value="Dynein axonemal heavy chain 5"/>
    <property type="match status" value="1"/>
</dbReference>
<evidence type="ECO:0000256" key="3">
    <source>
        <dbReference type="ARBA" id="ARBA00022490"/>
    </source>
</evidence>
<dbReference type="PROSITE" id="PS50157">
    <property type="entry name" value="ZINC_FINGER_C2H2_2"/>
    <property type="match status" value="1"/>
</dbReference>
<dbReference type="Gene3D" id="6.10.140.1060">
    <property type="match status" value="1"/>
</dbReference>
<dbReference type="InterPro" id="IPR035699">
    <property type="entry name" value="AAA_6"/>
</dbReference>